<reference evidence="1" key="1">
    <citation type="journal article" date="2014" name="Front. Microbiol.">
        <title>High frequency of phylogenetically diverse reductive dehalogenase-homologous genes in deep subseafloor sedimentary metagenomes.</title>
        <authorList>
            <person name="Kawai M."/>
            <person name="Futagami T."/>
            <person name="Toyoda A."/>
            <person name="Takaki Y."/>
            <person name="Nishi S."/>
            <person name="Hori S."/>
            <person name="Arai W."/>
            <person name="Tsubouchi T."/>
            <person name="Morono Y."/>
            <person name="Uchiyama I."/>
            <person name="Ito T."/>
            <person name="Fujiyama A."/>
            <person name="Inagaki F."/>
            <person name="Takami H."/>
        </authorList>
    </citation>
    <scope>NUCLEOTIDE SEQUENCE</scope>
    <source>
        <strain evidence="1">Expedition CK06-06</strain>
    </source>
</reference>
<comment type="caution">
    <text evidence="1">The sequence shown here is derived from an EMBL/GenBank/DDBJ whole genome shotgun (WGS) entry which is preliminary data.</text>
</comment>
<accession>X0W6X8</accession>
<protein>
    <recommendedName>
        <fullName evidence="2">Gfo/Idh/MocA-like oxidoreductase C-terminal domain-containing protein</fullName>
    </recommendedName>
</protein>
<dbReference type="AlphaFoldDB" id="X0W6X8"/>
<gene>
    <name evidence="1" type="ORF">S01H1_54658</name>
</gene>
<proteinExistence type="predicted"/>
<feature type="non-terminal residue" evidence="1">
    <location>
        <position position="1"/>
    </location>
</feature>
<organism evidence="1">
    <name type="scientific">marine sediment metagenome</name>
    <dbReference type="NCBI Taxonomy" id="412755"/>
    <lineage>
        <taxon>unclassified sequences</taxon>
        <taxon>metagenomes</taxon>
        <taxon>ecological metagenomes</taxon>
    </lineage>
</organism>
<name>X0W6X8_9ZZZZ</name>
<evidence type="ECO:0008006" key="2">
    <source>
        <dbReference type="Google" id="ProtNLM"/>
    </source>
</evidence>
<dbReference type="EMBL" id="BARS01035479">
    <property type="protein sequence ID" value="GAG18992.1"/>
    <property type="molecule type" value="Genomic_DNA"/>
</dbReference>
<evidence type="ECO:0000313" key="1">
    <source>
        <dbReference type="EMBL" id="GAG18992.1"/>
    </source>
</evidence>
<sequence>NWCTTANSDMFTYIGCHYVDLVAFITGLLPASVSVYGVVEKYPNGNEGYLWTDGRVVWENGAFLSCLNGMSYPNAAPGGNSQGMVMFCDGPADGCLIRHSDQFRGVQHSYVEAGSDPGDTVYAEPNPDYFRLLDLGDGGLTPVGYGHRSVEFIIENILKIVSAAGDDLPRRRELLAAVDAAGIIATPANSSYNELVVEACRLSIVNDGRTAVIEYGDDPHVELK</sequence>